<dbReference type="PRINTS" id="PR00505">
    <property type="entry name" value="D12N6MTFRASE"/>
</dbReference>
<comment type="similarity">
    <text evidence="1 8">Belongs to the N(4)/N(6)-methyltransferase family.</text>
</comment>
<dbReference type="Pfam" id="PF02086">
    <property type="entry name" value="MethyltransfD12"/>
    <property type="match status" value="1"/>
</dbReference>
<dbReference type="InterPro" id="IPR012263">
    <property type="entry name" value="M_m6A_EcoRV"/>
</dbReference>
<dbReference type="Gene3D" id="3.40.50.150">
    <property type="entry name" value="Vaccinia Virus protein VP39"/>
    <property type="match status" value="1"/>
</dbReference>
<reference evidence="9" key="1">
    <citation type="submission" date="2020-10" db="EMBL/GenBank/DDBJ databases">
        <title>Taxonomic study of unclassified bacteria belonging to the class Ktedonobacteria.</title>
        <authorList>
            <person name="Yabe S."/>
            <person name="Wang C.M."/>
            <person name="Zheng Y."/>
            <person name="Sakai Y."/>
            <person name="Cavaletti L."/>
            <person name="Monciardini P."/>
            <person name="Donadio S."/>
        </authorList>
    </citation>
    <scope>NUCLEOTIDE SEQUENCE</scope>
    <source>
        <strain evidence="9">ID150040</strain>
    </source>
</reference>
<proteinExistence type="inferred from homology"/>
<keyword evidence="4 8" id="KW-0808">Transferase</keyword>
<organism evidence="9 10">
    <name type="scientific">Reticulibacter mediterranei</name>
    <dbReference type="NCBI Taxonomy" id="2778369"/>
    <lineage>
        <taxon>Bacteria</taxon>
        <taxon>Bacillati</taxon>
        <taxon>Chloroflexota</taxon>
        <taxon>Ktedonobacteria</taxon>
        <taxon>Ktedonobacterales</taxon>
        <taxon>Reticulibacteraceae</taxon>
        <taxon>Reticulibacter</taxon>
    </lineage>
</organism>
<evidence type="ECO:0000313" key="9">
    <source>
        <dbReference type="EMBL" id="GHO93027.1"/>
    </source>
</evidence>
<evidence type="ECO:0000256" key="2">
    <source>
        <dbReference type="ARBA" id="ARBA00011900"/>
    </source>
</evidence>
<dbReference type="PROSITE" id="PS00092">
    <property type="entry name" value="N6_MTASE"/>
    <property type="match status" value="1"/>
</dbReference>
<dbReference type="GO" id="GO:0009307">
    <property type="term" value="P:DNA restriction-modification system"/>
    <property type="evidence" value="ECO:0007669"/>
    <property type="project" value="InterPro"/>
</dbReference>
<dbReference type="GO" id="GO:0009007">
    <property type="term" value="F:site-specific DNA-methyltransferase (adenine-specific) activity"/>
    <property type="evidence" value="ECO:0007669"/>
    <property type="project" value="UniProtKB-UniRule"/>
</dbReference>
<dbReference type="InterPro" id="IPR029063">
    <property type="entry name" value="SAM-dependent_MTases_sf"/>
</dbReference>
<dbReference type="EMBL" id="BNJK01000001">
    <property type="protein sequence ID" value="GHO93027.1"/>
    <property type="molecule type" value="Genomic_DNA"/>
</dbReference>
<protein>
    <recommendedName>
        <fullName evidence="2 8">Site-specific DNA-methyltransferase (adenine-specific)</fullName>
        <ecNumber evidence="2 8">2.1.1.72</ecNumber>
    </recommendedName>
</protein>
<dbReference type="GO" id="GO:1904047">
    <property type="term" value="F:S-adenosyl-L-methionine binding"/>
    <property type="evidence" value="ECO:0007669"/>
    <property type="project" value="TreeGrafter"/>
</dbReference>
<evidence type="ECO:0000256" key="3">
    <source>
        <dbReference type="ARBA" id="ARBA00022603"/>
    </source>
</evidence>
<dbReference type="GO" id="GO:0006298">
    <property type="term" value="P:mismatch repair"/>
    <property type="evidence" value="ECO:0007669"/>
    <property type="project" value="TreeGrafter"/>
</dbReference>
<dbReference type="AlphaFoldDB" id="A0A8J3IKP5"/>
<name>A0A8J3IKP5_9CHLR</name>
<dbReference type="InterPro" id="IPR012327">
    <property type="entry name" value="MeTrfase_D12"/>
</dbReference>
<evidence type="ECO:0000256" key="8">
    <source>
        <dbReference type="RuleBase" id="RU361257"/>
    </source>
</evidence>
<dbReference type="Proteomes" id="UP000597444">
    <property type="component" value="Unassembled WGS sequence"/>
</dbReference>
<dbReference type="SUPFAM" id="SSF53335">
    <property type="entry name" value="S-adenosyl-L-methionine-dependent methyltransferases"/>
    <property type="match status" value="1"/>
</dbReference>
<accession>A0A8J3IKP5</accession>
<dbReference type="PANTHER" id="PTHR30481">
    <property type="entry name" value="DNA ADENINE METHYLASE"/>
    <property type="match status" value="1"/>
</dbReference>
<gene>
    <name evidence="9" type="ORF">KSF_030750</name>
</gene>
<keyword evidence="10" id="KW-1185">Reference proteome</keyword>
<evidence type="ECO:0000256" key="6">
    <source>
        <dbReference type="ARBA" id="ARBA00047942"/>
    </source>
</evidence>
<dbReference type="GO" id="GO:0043565">
    <property type="term" value="F:sequence-specific DNA binding"/>
    <property type="evidence" value="ECO:0007669"/>
    <property type="project" value="TreeGrafter"/>
</dbReference>
<dbReference type="NCBIfam" id="TIGR00571">
    <property type="entry name" value="dam"/>
    <property type="match status" value="1"/>
</dbReference>
<evidence type="ECO:0000313" key="10">
    <source>
        <dbReference type="Proteomes" id="UP000597444"/>
    </source>
</evidence>
<evidence type="ECO:0000256" key="5">
    <source>
        <dbReference type="ARBA" id="ARBA00022691"/>
    </source>
</evidence>
<feature type="binding site" evidence="7">
    <location>
        <position position="82"/>
    </location>
    <ligand>
        <name>S-adenosyl-L-methionine</name>
        <dbReference type="ChEBI" id="CHEBI:59789"/>
    </ligand>
</feature>
<evidence type="ECO:0000256" key="4">
    <source>
        <dbReference type="ARBA" id="ARBA00022679"/>
    </source>
</evidence>
<dbReference type="InterPro" id="IPR023095">
    <property type="entry name" value="Ade_MeTrfase_dom_2"/>
</dbReference>
<feature type="binding site" evidence="7">
    <location>
        <position position="210"/>
    </location>
    <ligand>
        <name>S-adenosyl-L-methionine</name>
        <dbReference type="ChEBI" id="CHEBI:59789"/>
    </ligand>
</feature>
<feature type="binding site" evidence="7">
    <location>
        <position position="37"/>
    </location>
    <ligand>
        <name>S-adenosyl-L-methionine</name>
        <dbReference type="ChEBI" id="CHEBI:59789"/>
    </ligand>
</feature>
<keyword evidence="3 8" id="KW-0489">Methyltransferase</keyword>
<comment type="catalytic activity">
    <reaction evidence="6 8">
        <text>a 2'-deoxyadenosine in DNA + S-adenosyl-L-methionine = an N(6)-methyl-2'-deoxyadenosine in DNA + S-adenosyl-L-homocysteine + H(+)</text>
        <dbReference type="Rhea" id="RHEA:15197"/>
        <dbReference type="Rhea" id="RHEA-COMP:12418"/>
        <dbReference type="Rhea" id="RHEA-COMP:12419"/>
        <dbReference type="ChEBI" id="CHEBI:15378"/>
        <dbReference type="ChEBI" id="CHEBI:57856"/>
        <dbReference type="ChEBI" id="CHEBI:59789"/>
        <dbReference type="ChEBI" id="CHEBI:90615"/>
        <dbReference type="ChEBI" id="CHEBI:90616"/>
        <dbReference type="EC" id="2.1.1.72"/>
    </reaction>
</comment>
<dbReference type="InterPro" id="IPR002052">
    <property type="entry name" value="DNA_methylase_N6_adenine_CS"/>
</dbReference>
<dbReference type="RefSeq" id="WP_220203833.1">
    <property type="nucleotide sequence ID" value="NZ_BNJK01000001.1"/>
</dbReference>
<dbReference type="PIRSF" id="PIRSF000398">
    <property type="entry name" value="M_m6A_EcoRV"/>
    <property type="match status" value="1"/>
</dbReference>
<comment type="caution">
    <text evidence="9">The sequence shown here is derived from an EMBL/GenBank/DDBJ whole genome shotgun (WGS) entry which is preliminary data.</text>
</comment>
<keyword evidence="5 8" id="KW-0949">S-adenosyl-L-methionine</keyword>
<evidence type="ECO:0000256" key="7">
    <source>
        <dbReference type="PIRSR" id="PIRSR000398-1"/>
    </source>
</evidence>
<sequence length="305" mass="34251">MKQQALIDEIATTPLKKHTSVTIETSIKASRQQLLKWVGNKQRFAREIISYFPTDYGTYFEPFLGSGAVWGALEPAKALVSDAFAPLVEIWQILQNDPEQLKQWYAERWHRMMAGEKVAGYESIKAAYNTAPNGADLLFLCRACYGGVVRFRKRDGYMSTPCGAHQPMPPTNFANRVDNWHPLTNNATIAHMNYAAAMQMAQAGDIIYCDPPYSFSQTILYGAQSFHLADLFEAIRSCKTRGIRVVLSIDGTKRSGNTICNVSIPDGLFEREVLVNCGHSMLKRFQMDGKTMQDEGVADRLLLTY</sequence>
<feature type="binding site" evidence="7">
    <location>
        <position position="41"/>
    </location>
    <ligand>
        <name>S-adenosyl-L-methionine</name>
        <dbReference type="ChEBI" id="CHEBI:59789"/>
    </ligand>
</feature>
<dbReference type="GO" id="GO:0032259">
    <property type="term" value="P:methylation"/>
    <property type="evidence" value="ECO:0007669"/>
    <property type="project" value="UniProtKB-KW"/>
</dbReference>
<dbReference type="Gene3D" id="1.10.1020.10">
    <property type="entry name" value="Adenine-specific Methyltransferase, Domain 2"/>
    <property type="match status" value="1"/>
</dbReference>
<evidence type="ECO:0000256" key="1">
    <source>
        <dbReference type="ARBA" id="ARBA00006594"/>
    </source>
</evidence>
<dbReference type="EC" id="2.1.1.72" evidence="2 8"/>